<keyword evidence="7" id="KW-1185">Reference proteome</keyword>
<dbReference type="Pfam" id="PF04588">
    <property type="entry name" value="HIG_1_N"/>
    <property type="match status" value="1"/>
</dbReference>
<evidence type="ECO:0000313" key="7">
    <source>
        <dbReference type="Proteomes" id="UP000038045"/>
    </source>
</evidence>
<dbReference type="PANTHER" id="PTHR12297">
    <property type="entry name" value="HYPOXIA-INDUCBILE GENE 1 HIG1 -RELATED"/>
    <property type="match status" value="1"/>
</dbReference>
<feature type="domain" description="HIG1" evidence="6">
    <location>
        <begin position="28"/>
        <end position="121"/>
    </location>
</feature>
<dbReference type="AlphaFoldDB" id="A0A0N4Z1S8"/>
<evidence type="ECO:0000259" key="6">
    <source>
        <dbReference type="PROSITE" id="PS51503"/>
    </source>
</evidence>
<dbReference type="STRING" id="131310.A0A0N4Z1S8"/>
<dbReference type="WBParaSite" id="PTRK_0000082400.1">
    <property type="protein sequence ID" value="PTRK_0000082400.1"/>
    <property type="gene ID" value="PTRK_0000082400"/>
</dbReference>
<feature type="transmembrane region" description="Helical" evidence="5">
    <location>
        <begin position="94"/>
        <end position="114"/>
    </location>
</feature>
<keyword evidence="4 5" id="KW-0472">Membrane</keyword>
<feature type="transmembrane region" description="Helical" evidence="5">
    <location>
        <begin position="57"/>
        <end position="74"/>
    </location>
</feature>
<comment type="subcellular location">
    <subcellularLocation>
        <location evidence="1">Mitochondrion membrane</location>
    </subcellularLocation>
</comment>
<evidence type="ECO:0000256" key="1">
    <source>
        <dbReference type="ARBA" id="ARBA00004325"/>
    </source>
</evidence>
<dbReference type="PANTHER" id="PTHR12297:SF17">
    <property type="entry name" value="HIG1 DOMAIN-CONTAINING PROTEIN"/>
    <property type="match status" value="1"/>
</dbReference>
<sequence length="123" mass="13651">MFFRISKCLTSAHEEVEKKERFPRNTGIPAIPIDIGYKKEDGSVRKSGVMTNISSNPFVPIGMGLTTLALLGMFKSSITGNKMATQKYMRYRIYAQFGTVIALVAGFAIAGTIITDRTEENRH</sequence>
<dbReference type="PROSITE" id="PS51503">
    <property type="entry name" value="HIG1"/>
    <property type="match status" value="1"/>
</dbReference>
<dbReference type="InterPro" id="IPR007667">
    <property type="entry name" value="Hypoxia_induced_domain"/>
</dbReference>
<evidence type="ECO:0000313" key="8">
    <source>
        <dbReference type="WBParaSite" id="PTRK_0000082400.1"/>
    </source>
</evidence>
<dbReference type="Proteomes" id="UP000038045">
    <property type="component" value="Unplaced"/>
</dbReference>
<protein>
    <submittedName>
        <fullName evidence="8">HIG1 domain-containing protein</fullName>
    </submittedName>
</protein>
<dbReference type="GO" id="GO:0031966">
    <property type="term" value="C:mitochondrial membrane"/>
    <property type="evidence" value="ECO:0007669"/>
    <property type="project" value="UniProtKB-SubCell"/>
</dbReference>
<evidence type="ECO:0000256" key="2">
    <source>
        <dbReference type="ARBA" id="ARBA00022692"/>
    </source>
</evidence>
<accession>A0A0N4Z1S8</accession>
<keyword evidence="3 5" id="KW-1133">Transmembrane helix</keyword>
<evidence type="ECO:0000256" key="3">
    <source>
        <dbReference type="ARBA" id="ARBA00022989"/>
    </source>
</evidence>
<evidence type="ECO:0000256" key="5">
    <source>
        <dbReference type="SAM" id="Phobius"/>
    </source>
</evidence>
<proteinExistence type="predicted"/>
<organism evidence="7 8">
    <name type="scientific">Parastrongyloides trichosuri</name>
    <name type="common">Possum-specific nematode worm</name>
    <dbReference type="NCBI Taxonomy" id="131310"/>
    <lineage>
        <taxon>Eukaryota</taxon>
        <taxon>Metazoa</taxon>
        <taxon>Ecdysozoa</taxon>
        <taxon>Nematoda</taxon>
        <taxon>Chromadorea</taxon>
        <taxon>Rhabditida</taxon>
        <taxon>Tylenchina</taxon>
        <taxon>Panagrolaimomorpha</taxon>
        <taxon>Strongyloidoidea</taxon>
        <taxon>Strongyloididae</taxon>
        <taxon>Parastrongyloides</taxon>
    </lineage>
</organism>
<evidence type="ECO:0000256" key="4">
    <source>
        <dbReference type="ARBA" id="ARBA00023136"/>
    </source>
</evidence>
<name>A0A0N4Z1S8_PARTI</name>
<dbReference type="Gene3D" id="6.10.140.1320">
    <property type="match status" value="1"/>
</dbReference>
<dbReference type="InterPro" id="IPR050355">
    <property type="entry name" value="RCF1"/>
</dbReference>
<dbReference type="GO" id="GO:0097250">
    <property type="term" value="P:mitochondrial respirasome assembly"/>
    <property type="evidence" value="ECO:0007669"/>
    <property type="project" value="TreeGrafter"/>
</dbReference>
<reference evidence="8" key="1">
    <citation type="submission" date="2017-02" db="UniProtKB">
        <authorList>
            <consortium name="WormBaseParasite"/>
        </authorList>
    </citation>
    <scope>IDENTIFICATION</scope>
</reference>
<keyword evidence="2 5" id="KW-0812">Transmembrane</keyword>